<feature type="binding site" evidence="5">
    <location>
        <position position="187"/>
    </location>
    <ligand>
        <name>ATP</name>
        <dbReference type="ChEBI" id="CHEBI:30616"/>
    </ligand>
</feature>
<evidence type="ECO:0000256" key="2">
    <source>
        <dbReference type="ARBA" id="ARBA00022741"/>
    </source>
</evidence>
<comment type="function">
    <text evidence="6">Catalyzes the ATP-dependent conversion of 5-aminoimidazole ribonucleotide (AIR) and HCO(3)- to N5-carboxyaminoimidazole ribonucleotide (N5-CAIR).</text>
</comment>
<keyword evidence="3 5" id="KW-0658">Purine biosynthesis</keyword>
<dbReference type="FunFam" id="3.40.50.20:FF:000025">
    <property type="entry name" value="N5-carboxyaminoimidazole ribonucleotide synthase"/>
    <property type="match status" value="1"/>
</dbReference>
<evidence type="ECO:0000313" key="9">
    <source>
        <dbReference type="Proteomes" id="UP000590749"/>
    </source>
</evidence>
<dbReference type="RefSeq" id="WP_183222996.1">
    <property type="nucleotide sequence ID" value="NZ_BMPW01000011.1"/>
</dbReference>
<dbReference type="Pfam" id="PF02222">
    <property type="entry name" value="ATP-grasp"/>
    <property type="match status" value="1"/>
</dbReference>
<sequence length="380" mass="40136">MDTRTGLPVVGMVGGGQLARMTHQAAISLGQSLRVLSEKPDDSAALVAADVPIGTHTDLAALREFAKGCDAVTFDHEHVPTEHIEALESEGVKIFPGSKALVFAQDKGLMRERLAELGAPVPRWARIATASDVETFAGGSWPVVAKATRGGYDGRGVWMVGSPEAAADLVSTGIPLIVEEKVALKRELAALVARSPFGQVAAYPVVETVQRDGICVEVIAPAPGLSDERALEAQQLAIDLANALGVVGLLAVELFETDAGIVVNELAMRPHNSGHWTIEGARTSQFEQHLRAVLDYPMGSTALAAPVVVMANVLGGEPGGISIDERLHHLFATDPGARVHLYGKQVRPGRKIGHVTVLGDDLTEVRARAARAAKWLQEGV</sequence>
<evidence type="ECO:0000256" key="1">
    <source>
        <dbReference type="ARBA" id="ARBA00022598"/>
    </source>
</evidence>
<comment type="pathway">
    <text evidence="5 6">Purine metabolism; IMP biosynthesis via de novo pathway; 5-amino-1-(5-phospho-D-ribosyl)imidazole-4-carboxylate from 5-amino-1-(5-phospho-D-ribosyl)imidazole (N5-CAIR route): step 1/2.</text>
</comment>
<dbReference type="SUPFAM" id="SSF51246">
    <property type="entry name" value="Rudiment single hybrid motif"/>
    <property type="match status" value="1"/>
</dbReference>
<dbReference type="Gene3D" id="3.30.470.20">
    <property type="entry name" value="ATP-grasp fold, B domain"/>
    <property type="match status" value="1"/>
</dbReference>
<dbReference type="GO" id="GO:0006189">
    <property type="term" value="P:'de novo' IMP biosynthetic process"/>
    <property type="evidence" value="ECO:0007669"/>
    <property type="project" value="UniProtKB-UniRule"/>
</dbReference>
<dbReference type="PROSITE" id="PS50975">
    <property type="entry name" value="ATP_GRASP"/>
    <property type="match status" value="1"/>
</dbReference>
<feature type="binding site" evidence="5">
    <location>
        <begin position="179"/>
        <end position="182"/>
    </location>
    <ligand>
        <name>ATP</name>
        <dbReference type="ChEBI" id="CHEBI:30616"/>
    </ligand>
</feature>
<keyword evidence="1 5" id="KW-0436">Ligase</keyword>
<evidence type="ECO:0000256" key="5">
    <source>
        <dbReference type="HAMAP-Rule" id="MF_01928"/>
    </source>
</evidence>
<keyword evidence="9" id="KW-1185">Reference proteome</keyword>
<keyword evidence="2 5" id="KW-0547">Nucleotide-binding</keyword>
<dbReference type="AlphaFoldDB" id="A0A7W5AJT8"/>
<keyword evidence="4 5" id="KW-0067">ATP-binding</keyword>
<feature type="domain" description="ATP-grasp" evidence="7">
    <location>
        <begin position="111"/>
        <end position="294"/>
    </location>
</feature>
<dbReference type="NCBIfam" id="NF004680">
    <property type="entry name" value="PRK06019.1-6"/>
    <property type="match status" value="1"/>
</dbReference>
<feature type="binding site" evidence="5">
    <location>
        <position position="146"/>
    </location>
    <ligand>
        <name>ATP</name>
        <dbReference type="ChEBI" id="CHEBI:30616"/>
    </ligand>
</feature>
<dbReference type="EC" id="6.3.4.18" evidence="5 6"/>
<dbReference type="GO" id="GO:0004638">
    <property type="term" value="F:phosphoribosylaminoimidazole carboxylase activity"/>
    <property type="evidence" value="ECO:0007669"/>
    <property type="project" value="InterPro"/>
</dbReference>
<dbReference type="NCBIfam" id="TIGR01161">
    <property type="entry name" value="purK"/>
    <property type="match status" value="1"/>
</dbReference>
<dbReference type="SUPFAM" id="SSF56059">
    <property type="entry name" value="Glutathione synthetase ATP-binding domain-like"/>
    <property type="match status" value="1"/>
</dbReference>
<feature type="binding site" evidence="5">
    <location>
        <position position="107"/>
    </location>
    <ligand>
        <name>ATP</name>
        <dbReference type="ChEBI" id="CHEBI:30616"/>
    </ligand>
</feature>
<dbReference type="InterPro" id="IPR040686">
    <property type="entry name" value="PurK_C"/>
</dbReference>
<feature type="binding site" evidence="5">
    <location>
        <begin position="264"/>
        <end position="265"/>
    </location>
    <ligand>
        <name>ATP</name>
        <dbReference type="ChEBI" id="CHEBI:30616"/>
    </ligand>
</feature>
<gene>
    <name evidence="5 6" type="primary">purK</name>
    <name evidence="8" type="ORF">FHR83_005281</name>
</gene>
<accession>A0A7W5AJT8</accession>
<dbReference type="PANTHER" id="PTHR11609">
    <property type="entry name" value="PURINE BIOSYNTHESIS PROTEIN 6/7, PUR6/7"/>
    <property type="match status" value="1"/>
</dbReference>
<dbReference type="InterPro" id="IPR011054">
    <property type="entry name" value="Rudment_hybrid_motif"/>
</dbReference>
<comment type="function">
    <text evidence="5">Catalyzes the ATP-dependent conversion of 5-aminoimidazole ribonucleotide (AIR) and HCO(3)(-) to N5-carboxyaminoimidazole ribonucleotide (N5-CAIR).</text>
</comment>
<dbReference type="InterPro" id="IPR013815">
    <property type="entry name" value="ATP_grasp_subdomain_1"/>
</dbReference>
<dbReference type="GO" id="GO:0005829">
    <property type="term" value="C:cytosol"/>
    <property type="evidence" value="ECO:0007669"/>
    <property type="project" value="TreeGrafter"/>
</dbReference>
<comment type="subunit">
    <text evidence="5 6">Homodimer.</text>
</comment>
<evidence type="ECO:0000256" key="3">
    <source>
        <dbReference type="ARBA" id="ARBA00022755"/>
    </source>
</evidence>
<comment type="caution">
    <text evidence="8">The sequence shown here is derived from an EMBL/GenBank/DDBJ whole genome shotgun (WGS) entry which is preliminary data.</text>
</comment>
<dbReference type="GO" id="GO:0005524">
    <property type="term" value="F:ATP binding"/>
    <property type="evidence" value="ECO:0007669"/>
    <property type="project" value="UniProtKB-UniRule"/>
</dbReference>
<dbReference type="InterPro" id="IPR011761">
    <property type="entry name" value="ATP-grasp"/>
</dbReference>
<dbReference type="UniPathway" id="UPA00074">
    <property type="reaction ID" value="UER00942"/>
</dbReference>
<dbReference type="InterPro" id="IPR003135">
    <property type="entry name" value="ATP-grasp_carboxylate-amine"/>
</dbReference>
<dbReference type="Gene3D" id="3.30.1490.20">
    <property type="entry name" value="ATP-grasp fold, A domain"/>
    <property type="match status" value="1"/>
</dbReference>
<dbReference type="Pfam" id="PF22660">
    <property type="entry name" value="RS_preATP-grasp-like"/>
    <property type="match status" value="1"/>
</dbReference>
<dbReference type="GO" id="GO:0046872">
    <property type="term" value="F:metal ion binding"/>
    <property type="evidence" value="ECO:0007669"/>
    <property type="project" value="InterPro"/>
</dbReference>
<dbReference type="Proteomes" id="UP000590749">
    <property type="component" value="Unassembled WGS sequence"/>
</dbReference>
<comment type="catalytic activity">
    <reaction evidence="5 6">
        <text>5-amino-1-(5-phospho-beta-D-ribosyl)imidazole + hydrogencarbonate + ATP = 5-carboxyamino-1-(5-phospho-D-ribosyl)imidazole + ADP + phosphate + 2 H(+)</text>
        <dbReference type="Rhea" id="RHEA:19317"/>
        <dbReference type="ChEBI" id="CHEBI:15378"/>
        <dbReference type="ChEBI" id="CHEBI:17544"/>
        <dbReference type="ChEBI" id="CHEBI:30616"/>
        <dbReference type="ChEBI" id="CHEBI:43474"/>
        <dbReference type="ChEBI" id="CHEBI:58730"/>
        <dbReference type="ChEBI" id="CHEBI:137981"/>
        <dbReference type="ChEBI" id="CHEBI:456216"/>
        <dbReference type="EC" id="6.3.4.18"/>
    </reaction>
</comment>
<evidence type="ECO:0000256" key="6">
    <source>
        <dbReference type="RuleBase" id="RU361200"/>
    </source>
</evidence>
<dbReference type="HAMAP" id="MF_01928">
    <property type="entry name" value="PurK"/>
    <property type="match status" value="1"/>
</dbReference>
<proteinExistence type="inferred from homology"/>
<protein>
    <recommendedName>
        <fullName evidence="5 6">N5-carboxyaminoimidazole ribonucleotide synthase</fullName>
        <shortName evidence="5 6">N5-CAIR synthase</shortName>
        <ecNumber evidence="5 6">6.3.4.18</ecNumber>
    </recommendedName>
    <alternativeName>
        <fullName evidence="5 6">5-(carboxyamino)imidazole ribonucleotide synthetase</fullName>
    </alternativeName>
</protein>
<evidence type="ECO:0000256" key="4">
    <source>
        <dbReference type="ARBA" id="ARBA00022840"/>
    </source>
</evidence>
<evidence type="ECO:0000313" key="8">
    <source>
        <dbReference type="EMBL" id="MBB3097603.1"/>
    </source>
</evidence>
<comment type="similarity">
    <text evidence="5 6">Belongs to the PurK/PurT family.</text>
</comment>
<dbReference type="SUPFAM" id="SSF52440">
    <property type="entry name" value="PreATP-grasp domain"/>
    <property type="match status" value="1"/>
</dbReference>
<dbReference type="PANTHER" id="PTHR11609:SF5">
    <property type="entry name" value="PHOSPHORIBOSYLAMINOIMIDAZOLE CARBOXYLASE"/>
    <property type="match status" value="1"/>
</dbReference>
<name>A0A7W5AJT8_9ACTN</name>
<dbReference type="InterPro" id="IPR054350">
    <property type="entry name" value="PurT/PurK_preATP-grasp"/>
</dbReference>
<dbReference type="Gene3D" id="3.40.50.20">
    <property type="match status" value="1"/>
</dbReference>
<organism evidence="8 9">
    <name type="scientific">Actinoplanes campanulatus</name>
    <dbReference type="NCBI Taxonomy" id="113559"/>
    <lineage>
        <taxon>Bacteria</taxon>
        <taxon>Bacillati</taxon>
        <taxon>Actinomycetota</taxon>
        <taxon>Actinomycetes</taxon>
        <taxon>Micromonosporales</taxon>
        <taxon>Micromonosporaceae</taxon>
        <taxon>Actinoplanes</taxon>
    </lineage>
</organism>
<reference evidence="8 9" key="1">
    <citation type="submission" date="2020-08" db="EMBL/GenBank/DDBJ databases">
        <title>Genomic Encyclopedia of Type Strains, Phase III (KMG-III): the genomes of soil and plant-associated and newly described type strains.</title>
        <authorList>
            <person name="Whitman W."/>
        </authorList>
    </citation>
    <scope>NUCLEOTIDE SEQUENCE [LARGE SCALE GENOMIC DNA]</scope>
    <source>
        <strain evidence="8 9">CECT 3287</strain>
    </source>
</reference>
<dbReference type="InterPro" id="IPR005875">
    <property type="entry name" value="PurK"/>
</dbReference>
<dbReference type="InterPro" id="IPR016185">
    <property type="entry name" value="PreATP-grasp_dom_sf"/>
</dbReference>
<dbReference type="FunFam" id="3.30.470.20:FF:000029">
    <property type="entry name" value="N5-carboxyaminoimidazole ribonucleotide synthase"/>
    <property type="match status" value="1"/>
</dbReference>
<comment type="caution">
    <text evidence="5">Lacks conserved residue(s) required for the propagation of feature annotation.</text>
</comment>
<dbReference type="Pfam" id="PF17769">
    <property type="entry name" value="PurK_C"/>
    <property type="match status" value="1"/>
</dbReference>
<dbReference type="EMBL" id="JACHXF010000011">
    <property type="protein sequence ID" value="MBB3097603.1"/>
    <property type="molecule type" value="Genomic_DNA"/>
</dbReference>
<dbReference type="NCBIfam" id="NF004679">
    <property type="entry name" value="PRK06019.1-5"/>
    <property type="match status" value="1"/>
</dbReference>
<evidence type="ECO:0000259" key="7">
    <source>
        <dbReference type="PROSITE" id="PS50975"/>
    </source>
</evidence>
<dbReference type="GO" id="GO:0034028">
    <property type="term" value="F:5-(carboxyamino)imidazole ribonucleotide synthase activity"/>
    <property type="evidence" value="ECO:0007669"/>
    <property type="project" value="UniProtKB-UniRule"/>
</dbReference>